<dbReference type="Proteomes" id="UP000291334">
    <property type="component" value="Unassembled WGS sequence"/>
</dbReference>
<sequence>MAKTSDFLFSPSPRTRDTGQPMKRCAADWHAPYAPTEVEQFDGTWRLTGCPTCLWEAVHNSPQDSQEHRDGMAEFQAAALNRRLIGTGITPRFRGCSFDTFAATTQAQEGALAACREYAEGFEESVRTGRGLLLLGNVGTGKTHLACAIAQHVVREFEAWAVVTSAAEICRTMKGSFGRGAAYSERDVLDELGGPDLLVIDEVGVQSGSDFSPGVLSDVIDRRYQHLRPTVLVSNRKPLELPQFIGDRAVDRLRQGGGRVVGFHWASARGEV</sequence>
<protein>
    <submittedName>
        <fullName evidence="3">ATP-binding protein</fullName>
    </submittedName>
</protein>
<accession>A0ABY1Z0X8</accession>
<evidence type="ECO:0000256" key="1">
    <source>
        <dbReference type="SAM" id="MobiDB-lite"/>
    </source>
</evidence>
<dbReference type="Gene3D" id="3.40.50.300">
    <property type="entry name" value="P-loop containing nucleotide triphosphate hydrolases"/>
    <property type="match status" value="1"/>
</dbReference>
<dbReference type="InterPro" id="IPR003593">
    <property type="entry name" value="AAA+_ATPase"/>
</dbReference>
<proteinExistence type="predicted"/>
<dbReference type="PANTHER" id="PTHR30050">
    <property type="entry name" value="CHROMOSOMAL REPLICATION INITIATOR PROTEIN DNAA"/>
    <property type="match status" value="1"/>
</dbReference>
<reference evidence="3 4" key="1">
    <citation type="submission" date="2018-06" db="EMBL/GenBank/DDBJ databases">
        <title>Three novel Pseudomonas species isolated from symptomatic oak.</title>
        <authorList>
            <person name="Bueno-Gonzalez V."/>
            <person name="Brady C."/>
        </authorList>
    </citation>
    <scope>NUCLEOTIDE SEQUENCE [LARGE SCALE GENOMIC DNA]</scope>
    <source>
        <strain evidence="3 4">P26B</strain>
    </source>
</reference>
<dbReference type="InterPro" id="IPR002611">
    <property type="entry name" value="IstB_ATP-bd"/>
</dbReference>
<dbReference type="InterPro" id="IPR027417">
    <property type="entry name" value="P-loop_NTPase"/>
</dbReference>
<evidence type="ECO:0000259" key="2">
    <source>
        <dbReference type="SMART" id="SM00382"/>
    </source>
</evidence>
<dbReference type="EMBL" id="QJUM01000032">
    <property type="protein sequence ID" value="TBV01225.1"/>
    <property type="molecule type" value="Genomic_DNA"/>
</dbReference>
<dbReference type="CDD" id="cd00009">
    <property type="entry name" value="AAA"/>
    <property type="match status" value="1"/>
</dbReference>
<feature type="domain" description="AAA+ ATPase" evidence="2">
    <location>
        <begin position="128"/>
        <end position="261"/>
    </location>
</feature>
<dbReference type="GO" id="GO:0005524">
    <property type="term" value="F:ATP binding"/>
    <property type="evidence" value="ECO:0007669"/>
    <property type="project" value="UniProtKB-KW"/>
</dbReference>
<dbReference type="SMART" id="SM00382">
    <property type="entry name" value="AAA"/>
    <property type="match status" value="1"/>
</dbReference>
<dbReference type="Pfam" id="PF01695">
    <property type="entry name" value="IstB_IS21"/>
    <property type="match status" value="1"/>
</dbReference>
<name>A0ABY1Z0X8_9GAMM</name>
<organism evidence="3 4">
    <name type="scientific">Phytopseudomonas dryadis</name>
    <dbReference type="NCBI Taxonomy" id="2487520"/>
    <lineage>
        <taxon>Bacteria</taxon>
        <taxon>Pseudomonadati</taxon>
        <taxon>Pseudomonadota</taxon>
        <taxon>Gammaproteobacteria</taxon>
        <taxon>Pseudomonadales</taxon>
        <taxon>Pseudomonadaceae</taxon>
        <taxon>Phytopseudomonas</taxon>
    </lineage>
</organism>
<evidence type="ECO:0000313" key="4">
    <source>
        <dbReference type="Proteomes" id="UP000291334"/>
    </source>
</evidence>
<keyword evidence="3" id="KW-0547">Nucleotide-binding</keyword>
<dbReference type="SUPFAM" id="SSF52540">
    <property type="entry name" value="P-loop containing nucleoside triphosphate hydrolases"/>
    <property type="match status" value="1"/>
</dbReference>
<evidence type="ECO:0000313" key="3">
    <source>
        <dbReference type="EMBL" id="TBV01225.1"/>
    </source>
</evidence>
<feature type="region of interest" description="Disordered" evidence="1">
    <location>
        <begin position="1"/>
        <end position="21"/>
    </location>
</feature>
<keyword evidence="3" id="KW-0067">ATP-binding</keyword>
<dbReference type="PANTHER" id="PTHR30050:SF4">
    <property type="entry name" value="ATP-BINDING PROTEIN RV3427C IN INSERTION SEQUENCE-RELATED"/>
    <property type="match status" value="1"/>
</dbReference>
<keyword evidence="4" id="KW-1185">Reference proteome</keyword>
<gene>
    <name evidence="3" type="ORF">DNK34_21545</name>
</gene>
<comment type="caution">
    <text evidence="3">The sequence shown here is derived from an EMBL/GenBank/DDBJ whole genome shotgun (WGS) entry which is preliminary data.</text>
</comment>